<evidence type="ECO:0000259" key="1">
    <source>
        <dbReference type="Pfam" id="PF00534"/>
    </source>
</evidence>
<dbReference type="Proteomes" id="UP000176504">
    <property type="component" value="Unassembled WGS sequence"/>
</dbReference>
<organism evidence="2 3">
    <name type="scientific">candidate division WWE3 bacterium RIFCSPLOWO2_01_FULL_41_18</name>
    <dbReference type="NCBI Taxonomy" id="1802625"/>
    <lineage>
        <taxon>Bacteria</taxon>
        <taxon>Katanobacteria</taxon>
    </lineage>
</organism>
<feature type="domain" description="Glycosyl transferase family 1" evidence="1">
    <location>
        <begin position="180"/>
        <end position="346"/>
    </location>
</feature>
<dbReference type="InterPro" id="IPR001296">
    <property type="entry name" value="Glyco_trans_1"/>
</dbReference>
<dbReference type="SUPFAM" id="SSF53756">
    <property type="entry name" value="UDP-Glycosyltransferase/glycogen phosphorylase"/>
    <property type="match status" value="1"/>
</dbReference>
<gene>
    <name evidence="2" type="ORF">A3A78_02880</name>
</gene>
<reference evidence="2 3" key="1">
    <citation type="journal article" date="2016" name="Nat. Commun.">
        <title>Thousands of microbial genomes shed light on interconnected biogeochemical processes in an aquifer system.</title>
        <authorList>
            <person name="Anantharaman K."/>
            <person name="Brown C.T."/>
            <person name="Hug L.A."/>
            <person name="Sharon I."/>
            <person name="Castelle C.J."/>
            <person name="Probst A.J."/>
            <person name="Thomas B.C."/>
            <person name="Singh A."/>
            <person name="Wilkins M.J."/>
            <person name="Karaoz U."/>
            <person name="Brodie E.L."/>
            <person name="Williams K.H."/>
            <person name="Hubbard S.S."/>
            <person name="Banfield J.F."/>
        </authorList>
    </citation>
    <scope>NUCLEOTIDE SEQUENCE [LARGE SCALE GENOMIC DNA]</scope>
</reference>
<dbReference type="Pfam" id="PF00534">
    <property type="entry name" value="Glycos_transf_1"/>
    <property type="match status" value="1"/>
</dbReference>
<evidence type="ECO:0000313" key="3">
    <source>
        <dbReference type="Proteomes" id="UP000176504"/>
    </source>
</evidence>
<name>A0A1F4VCC2_UNCKA</name>
<dbReference type="EMBL" id="MEVI01000003">
    <property type="protein sequence ID" value="OGC54901.1"/>
    <property type="molecule type" value="Genomic_DNA"/>
</dbReference>
<evidence type="ECO:0000313" key="2">
    <source>
        <dbReference type="EMBL" id="OGC54901.1"/>
    </source>
</evidence>
<dbReference type="AlphaFoldDB" id="A0A1F4VCC2"/>
<comment type="caution">
    <text evidence="2">The sequence shown here is derived from an EMBL/GenBank/DDBJ whole genome shotgun (WGS) entry which is preliminary data.</text>
</comment>
<proteinExistence type="predicted"/>
<dbReference type="PANTHER" id="PTHR12526:SF630">
    <property type="entry name" value="GLYCOSYLTRANSFERASE"/>
    <property type="match status" value="1"/>
</dbReference>
<sequence>MTNILFIDHASVVGGAQLVLMNYLKYLNKNKYKKVLITSGSRVELLKDYKKYSDSLYILDFPKLKRFSPFVIIDLFKLVLQILIIIYKEKISLVVTNTERGMYPGTIASFLTGRKVIWCVRDYCYSRILFSLLKWVPSKIIYVSESLINFYGVKGDKNIVVHVSSDMYLRLRKVSSRDIQRFKNDYGLKGKFVIGFIGRLARWKGIDILVKSILDLKKRNIVCLIAGVFDDKEEEFLKEIANILKYSEKGRIIFLGYRKDVALILKCLDLFVHPAREPEPYATSIIEALMTRLPVVATDLGGTSEIIFGKKTGISIDSESSKELTKVLKEVIRSKRLREKVSLAGYDMVMKENLIQMEINKLETLFEEVLGR</sequence>
<dbReference type="PANTHER" id="PTHR12526">
    <property type="entry name" value="GLYCOSYLTRANSFERASE"/>
    <property type="match status" value="1"/>
</dbReference>
<dbReference type="GO" id="GO:0016757">
    <property type="term" value="F:glycosyltransferase activity"/>
    <property type="evidence" value="ECO:0007669"/>
    <property type="project" value="InterPro"/>
</dbReference>
<dbReference type="Gene3D" id="3.40.50.2000">
    <property type="entry name" value="Glycogen Phosphorylase B"/>
    <property type="match status" value="2"/>
</dbReference>
<protein>
    <recommendedName>
        <fullName evidence="1">Glycosyl transferase family 1 domain-containing protein</fullName>
    </recommendedName>
</protein>
<dbReference type="CDD" id="cd03801">
    <property type="entry name" value="GT4_PimA-like"/>
    <property type="match status" value="1"/>
</dbReference>
<accession>A0A1F4VCC2</accession>